<name>A0A7K3WS77_9FLAO</name>
<dbReference type="RefSeq" id="WP_163285920.1">
    <property type="nucleotide sequence ID" value="NZ_JAAGVY010000027.1"/>
</dbReference>
<evidence type="ECO:0000313" key="4">
    <source>
        <dbReference type="Proteomes" id="UP000486602"/>
    </source>
</evidence>
<keyword evidence="4" id="KW-1185">Reference proteome</keyword>
<feature type="signal peptide" evidence="2">
    <location>
        <begin position="1"/>
        <end position="25"/>
    </location>
</feature>
<dbReference type="AlphaFoldDB" id="A0A7K3WS77"/>
<feature type="transmembrane region" description="Helical" evidence="1">
    <location>
        <begin position="101"/>
        <end position="121"/>
    </location>
</feature>
<dbReference type="EMBL" id="JAAGVY010000027">
    <property type="protein sequence ID" value="NEN24527.1"/>
    <property type="molecule type" value="Genomic_DNA"/>
</dbReference>
<keyword evidence="1" id="KW-0472">Membrane</keyword>
<evidence type="ECO:0000256" key="2">
    <source>
        <dbReference type="SAM" id="SignalP"/>
    </source>
</evidence>
<comment type="caution">
    <text evidence="3">The sequence shown here is derived from an EMBL/GenBank/DDBJ whole genome shotgun (WGS) entry which is preliminary data.</text>
</comment>
<proteinExistence type="predicted"/>
<accession>A0A7K3WS77</accession>
<feature type="transmembrane region" description="Helical" evidence="1">
    <location>
        <begin position="74"/>
        <end position="94"/>
    </location>
</feature>
<evidence type="ECO:0008006" key="5">
    <source>
        <dbReference type="Google" id="ProtNLM"/>
    </source>
</evidence>
<feature type="chain" id="PRO_5029842505" description="Glycine zipper family protein" evidence="2">
    <location>
        <begin position="26"/>
        <end position="161"/>
    </location>
</feature>
<reference evidence="3 4" key="1">
    <citation type="submission" date="2020-02" db="EMBL/GenBank/DDBJ databases">
        <title>Out from the shadows clarifying the taxonomy of the family Cryomorphaceae and related taxa by utilizing the GTDB taxonomic framework.</title>
        <authorList>
            <person name="Bowman J.P."/>
        </authorList>
    </citation>
    <scope>NUCLEOTIDE SEQUENCE [LARGE SCALE GENOMIC DNA]</scope>
    <source>
        <strain evidence="3 4">QSSC 1-22</strain>
    </source>
</reference>
<evidence type="ECO:0000256" key="1">
    <source>
        <dbReference type="SAM" id="Phobius"/>
    </source>
</evidence>
<keyword evidence="2" id="KW-0732">Signal</keyword>
<gene>
    <name evidence="3" type="ORF">G3O08_13550</name>
</gene>
<keyword evidence="1" id="KW-0812">Transmembrane</keyword>
<evidence type="ECO:0000313" key="3">
    <source>
        <dbReference type="EMBL" id="NEN24527.1"/>
    </source>
</evidence>
<protein>
    <recommendedName>
        <fullName evidence="5">Glycine zipper family protein</fullName>
    </recommendedName>
</protein>
<organism evidence="3 4">
    <name type="scientific">Cryomorpha ignava</name>
    <dbReference type="NCBI Taxonomy" id="101383"/>
    <lineage>
        <taxon>Bacteria</taxon>
        <taxon>Pseudomonadati</taxon>
        <taxon>Bacteroidota</taxon>
        <taxon>Flavobacteriia</taxon>
        <taxon>Flavobacteriales</taxon>
        <taxon>Cryomorphaceae</taxon>
        <taxon>Cryomorpha</taxon>
    </lineage>
</organism>
<sequence length="161" mass="17258">MKFRVSACGLTILLLFILSSISVSAQTKSIDPTAKKGVFEQNGMRLTPKQLLKITESNPEAYQEMKKAKENYDFANVLGFIGGGLIGWPIGTAIGGGEPHWILAGVGGAVLLCIIPLSNGYNNRSMNAVEMYNSGLVQSQYKVPSFKLGSTQNGIGLLISF</sequence>
<dbReference type="Proteomes" id="UP000486602">
    <property type="component" value="Unassembled WGS sequence"/>
</dbReference>
<keyword evidence="1" id="KW-1133">Transmembrane helix</keyword>